<proteinExistence type="predicted"/>
<reference evidence="2" key="1">
    <citation type="journal article" date="2014" name="Int. J. Syst. Evol. Microbiol.">
        <title>Complete genome sequence of Corynebacterium casei LMG S-19264T (=DSM 44701T), isolated from a smear-ripened cheese.</title>
        <authorList>
            <consortium name="US DOE Joint Genome Institute (JGI-PGF)"/>
            <person name="Walter F."/>
            <person name="Albersmeier A."/>
            <person name="Kalinowski J."/>
            <person name="Ruckert C."/>
        </authorList>
    </citation>
    <scope>NUCLEOTIDE SEQUENCE</scope>
    <source>
        <strain evidence="2">KCTC 42651</strain>
    </source>
</reference>
<protein>
    <submittedName>
        <fullName evidence="2">Uncharacterized protein</fullName>
    </submittedName>
</protein>
<reference evidence="2" key="2">
    <citation type="submission" date="2020-09" db="EMBL/GenBank/DDBJ databases">
        <authorList>
            <person name="Sun Q."/>
            <person name="Kim S."/>
        </authorList>
    </citation>
    <scope>NUCLEOTIDE SEQUENCE</scope>
    <source>
        <strain evidence="2">KCTC 42651</strain>
    </source>
</reference>
<keyword evidence="1" id="KW-0812">Transmembrane</keyword>
<organism evidence="2 3">
    <name type="scientific">Thalassobaculum fulvum</name>
    <dbReference type="NCBI Taxonomy" id="1633335"/>
    <lineage>
        <taxon>Bacteria</taxon>
        <taxon>Pseudomonadati</taxon>
        <taxon>Pseudomonadota</taxon>
        <taxon>Alphaproteobacteria</taxon>
        <taxon>Rhodospirillales</taxon>
        <taxon>Thalassobaculaceae</taxon>
        <taxon>Thalassobaculum</taxon>
    </lineage>
</organism>
<evidence type="ECO:0000313" key="2">
    <source>
        <dbReference type="EMBL" id="GHD50908.1"/>
    </source>
</evidence>
<dbReference type="EMBL" id="BMZS01000005">
    <property type="protein sequence ID" value="GHD50908.1"/>
    <property type="molecule type" value="Genomic_DNA"/>
</dbReference>
<evidence type="ECO:0000313" key="3">
    <source>
        <dbReference type="Proteomes" id="UP000630353"/>
    </source>
</evidence>
<dbReference type="Proteomes" id="UP000630353">
    <property type="component" value="Unassembled WGS sequence"/>
</dbReference>
<keyword evidence="3" id="KW-1185">Reference proteome</keyword>
<dbReference type="AlphaFoldDB" id="A0A918XS08"/>
<gene>
    <name evidence="2" type="ORF">GCM10017083_24720</name>
</gene>
<keyword evidence="1" id="KW-0472">Membrane</keyword>
<keyword evidence="1" id="KW-1133">Transmembrane helix</keyword>
<evidence type="ECO:0000256" key="1">
    <source>
        <dbReference type="SAM" id="Phobius"/>
    </source>
</evidence>
<sequence length="109" mass="11968">MRRPAVLISALVAAVVWAVGAGVVAVRQWPAAGAAIERARDVGMRGCAGRYPDPAARERCEILFETQYVMERNIALFTRLLLVAGPLAGIGVWIGLDRRKSPSRRSRRR</sequence>
<feature type="transmembrane region" description="Helical" evidence="1">
    <location>
        <begin position="74"/>
        <end position="96"/>
    </location>
</feature>
<comment type="caution">
    <text evidence="2">The sequence shown here is derived from an EMBL/GenBank/DDBJ whole genome shotgun (WGS) entry which is preliminary data.</text>
</comment>
<name>A0A918XS08_9PROT</name>
<accession>A0A918XS08</accession>